<evidence type="ECO:0000313" key="7">
    <source>
        <dbReference type="EMBL" id="GAA3693243.1"/>
    </source>
</evidence>
<evidence type="ECO:0000256" key="2">
    <source>
        <dbReference type="ARBA" id="ARBA00007375"/>
    </source>
</evidence>
<feature type="transmembrane region" description="Helical" evidence="6">
    <location>
        <begin position="108"/>
        <end position="130"/>
    </location>
</feature>
<dbReference type="Pfam" id="PF07947">
    <property type="entry name" value="YhhN"/>
    <property type="match status" value="1"/>
</dbReference>
<evidence type="ECO:0000256" key="6">
    <source>
        <dbReference type="SAM" id="Phobius"/>
    </source>
</evidence>
<accession>A0ABP7CMD5</accession>
<feature type="transmembrane region" description="Helical" evidence="6">
    <location>
        <begin position="184"/>
        <end position="205"/>
    </location>
</feature>
<name>A0ABP7CMD5_9ACTN</name>
<reference evidence="8" key="1">
    <citation type="journal article" date="2019" name="Int. J. Syst. Evol. Microbiol.">
        <title>The Global Catalogue of Microorganisms (GCM) 10K type strain sequencing project: providing services to taxonomists for standard genome sequencing and annotation.</title>
        <authorList>
            <consortium name="The Broad Institute Genomics Platform"/>
            <consortium name="The Broad Institute Genome Sequencing Center for Infectious Disease"/>
            <person name="Wu L."/>
            <person name="Ma J."/>
        </authorList>
    </citation>
    <scope>NUCLEOTIDE SEQUENCE [LARGE SCALE GENOMIC DNA]</scope>
    <source>
        <strain evidence="8">JCM 16548</strain>
    </source>
</reference>
<evidence type="ECO:0000256" key="5">
    <source>
        <dbReference type="ARBA" id="ARBA00023136"/>
    </source>
</evidence>
<proteinExistence type="inferred from homology"/>
<evidence type="ECO:0000256" key="4">
    <source>
        <dbReference type="ARBA" id="ARBA00022989"/>
    </source>
</evidence>
<gene>
    <name evidence="7" type="ORF">GCM10022204_06110</name>
</gene>
<protein>
    <recommendedName>
        <fullName evidence="9">YhhN-like protein</fullName>
    </recommendedName>
</protein>
<evidence type="ECO:0000256" key="1">
    <source>
        <dbReference type="ARBA" id="ARBA00004141"/>
    </source>
</evidence>
<feature type="transmembrane region" description="Helical" evidence="6">
    <location>
        <begin position="56"/>
        <end position="72"/>
    </location>
</feature>
<comment type="caution">
    <text evidence="7">The sequence shown here is derived from an EMBL/GenBank/DDBJ whole genome shotgun (WGS) entry which is preliminary data.</text>
</comment>
<evidence type="ECO:0000256" key="3">
    <source>
        <dbReference type="ARBA" id="ARBA00022692"/>
    </source>
</evidence>
<dbReference type="InterPro" id="IPR012506">
    <property type="entry name" value="TMEM86B-like"/>
</dbReference>
<feature type="transmembrane region" description="Helical" evidence="6">
    <location>
        <begin position="78"/>
        <end position="96"/>
    </location>
</feature>
<evidence type="ECO:0000313" key="8">
    <source>
        <dbReference type="Proteomes" id="UP001500051"/>
    </source>
</evidence>
<keyword evidence="4 6" id="KW-1133">Transmembrane helix</keyword>
<evidence type="ECO:0008006" key="9">
    <source>
        <dbReference type="Google" id="ProtNLM"/>
    </source>
</evidence>
<comment type="similarity">
    <text evidence="2">Belongs to the TMEM86 family.</text>
</comment>
<dbReference type="RefSeq" id="WP_344810791.1">
    <property type="nucleotide sequence ID" value="NZ_BAAAYX010000002.1"/>
</dbReference>
<comment type="subcellular location">
    <subcellularLocation>
        <location evidence="1">Membrane</location>
        <topology evidence="1">Multi-pass membrane protein</topology>
    </subcellularLocation>
</comment>
<sequence>MPRRRSSVIALGCFGVVAAVDLAAELLGWRPVALGCRVLLMPLLAWLVWVTVPVRTRLVILLLIALGFSWLGDLSSAVLIKIAFFLVAQIVYVVAFRPYWRQSLISRPALAVAYGTALSALVALVASAAGPLTVPVGVYGASLAVMAVLATGVGRLTGLGGVLFLVSDLVLAVELFVAPGVLPYALFANMALYLPAQLLITLGVLRRVATEVGPPVPDRVA</sequence>
<dbReference type="Proteomes" id="UP001500051">
    <property type="component" value="Unassembled WGS sequence"/>
</dbReference>
<dbReference type="PANTHER" id="PTHR31885:SF6">
    <property type="entry name" value="GH04784P"/>
    <property type="match status" value="1"/>
</dbReference>
<organism evidence="7 8">
    <name type="scientific">Microlunatus aurantiacus</name>
    <dbReference type="NCBI Taxonomy" id="446786"/>
    <lineage>
        <taxon>Bacteria</taxon>
        <taxon>Bacillati</taxon>
        <taxon>Actinomycetota</taxon>
        <taxon>Actinomycetes</taxon>
        <taxon>Propionibacteriales</taxon>
        <taxon>Propionibacteriaceae</taxon>
        <taxon>Microlunatus</taxon>
    </lineage>
</organism>
<keyword evidence="8" id="KW-1185">Reference proteome</keyword>
<keyword evidence="5 6" id="KW-0472">Membrane</keyword>
<dbReference type="PANTHER" id="PTHR31885">
    <property type="entry name" value="GH04784P"/>
    <property type="match status" value="1"/>
</dbReference>
<dbReference type="EMBL" id="BAAAYX010000002">
    <property type="protein sequence ID" value="GAA3693243.1"/>
    <property type="molecule type" value="Genomic_DNA"/>
</dbReference>
<keyword evidence="3 6" id="KW-0812">Transmembrane</keyword>